<organism evidence="1 2">
    <name type="scientific">Albugo candida</name>
    <dbReference type="NCBI Taxonomy" id="65357"/>
    <lineage>
        <taxon>Eukaryota</taxon>
        <taxon>Sar</taxon>
        <taxon>Stramenopiles</taxon>
        <taxon>Oomycota</taxon>
        <taxon>Peronosporomycetes</taxon>
        <taxon>Albuginales</taxon>
        <taxon>Albuginaceae</taxon>
        <taxon>Albugo</taxon>
    </lineage>
</organism>
<keyword evidence="2" id="KW-1185">Reference proteome</keyword>
<dbReference type="EMBL" id="CAIX01000396">
    <property type="protein sequence ID" value="CCI50118.1"/>
    <property type="molecule type" value="Genomic_DNA"/>
</dbReference>
<dbReference type="AlphaFoldDB" id="A0A024GUR6"/>
<dbReference type="InParanoid" id="A0A024GUR6"/>
<gene>
    <name evidence="1" type="ORF">BN9_116360</name>
</gene>
<sequence length="171" mass="19482">MSAYNNQVDQLRARVRLALAIGGAQMYQIKLSRSGESSSTYKTKHDLKSLSMMIQLVKMMMQRTNGRLCQVCASCCSLENIDTLNNYTIEHYLNRLLQMIQAFKPDDVQNCSKHRGMIQVLMDFLRVRDGASFCRVSCHACSTFKRHSRRQLDCHASQSLSEKFAALDSVC</sequence>
<dbReference type="Proteomes" id="UP000053237">
    <property type="component" value="Unassembled WGS sequence"/>
</dbReference>
<protein>
    <submittedName>
        <fullName evidence="1">Uncharacterized protein</fullName>
    </submittedName>
</protein>
<proteinExistence type="predicted"/>
<accession>A0A024GUR6</accession>
<evidence type="ECO:0000313" key="1">
    <source>
        <dbReference type="EMBL" id="CCI50118.1"/>
    </source>
</evidence>
<evidence type="ECO:0000313" key="2">
    <source>
        <dbReference type="Proteomes" id="UP000053237"/>
    </source>
</evidence>
<comment type="caution">
    <text evidence="1">The sequence shown here is derived from an EMBL/GenBank/DDBJ whole genome shotgun (WGS) entry which is preliminary data.</text>
</comment>
<dbReference type="OrthoDB" id="147099at2759"/>
<name>A0A024GUR6_9STRA</name>
<reference evidence="1 2" key="1">
    <citation type="submission" date="2012-05" db="EMBL/GenBank/DDBJ databases">
        <title>Recombination and specialization in a pathogen metapopulation.</title>
        <authorList>
            <person name="Gardiner A."/>
            <person name="Kemen E."/>
            <person name="Schultz-Larsen T."/>
            <person name="MacLean D."/>
            <person name="Van Oosterhout C."/>
            <person name="Jones J.D.G."/>
        </authorList>
    </citation>
    <scope>NUCLEOTIDE SEQUENCE [LARGE SCALE GENOMIC DNA]</scope>
    <source>
        <strain evidence="1 2">Ac Nc2</strain>
    </source>
</reference>